<sequence length="70" mass="7704">MGGLISVTELTPNIGFLPHRRLSIGFVHRISPPPASPLTQDPPPPSVRKLHRGDPFSSKFETGSSMNKQW</sequence>
<protein>
    <submittedName>
        <fullName evidence="2">Uncharacterized protein</fullName>
    </submittedName>
</protein>
<dbReference type="AlphaFoldDB" id="A0A822YV32"/>
<reference evidence="2 3" key="1">
    <citation type="journal article" date="2020" name="Mol. Biol. Evol.">
        <title>Distinct Expression and Methylation Patterns for Genes with Different Fates following a Single Whole-Genome Duplication in Flowering Plants.</title>
        <authorList>
            <person name="Shi T."/>
            <person name="Rahmani R.S."/>
            <person name="Gugger P.F."/>
            <person name="Wang M."/>
            <person name="Li H."/>
            <person name="Zhang Y."/>
            <person name="Li Z."/>
            <person name="Wang Q."/>
            <person name="Van de Peer Y."/>
            <person name="Marchal K."/>
            <person name="Chen J."/>
        </authorList>
    </citation>
    <scope>NUCLEOTIDE SEQUENCE [LARGE SCALE GENOMIC DNA]</scope>
    <source>
        <tissue evidence="2">Leaf</tissue>
    </source>
</reference>
<feature type="compositionally biased region" description="Pro residues" evidence="1">
    <location>
        <begin position="31"/>
        <end position="46"/>
    </location>
</feature>
<comment type="caution">
    <text evidence="2">The sequence shown here is derived from an EMBL/GenBank/DDBJ whole genome shotgun (WGS) entry which is preliminary data.</text>
</comment>
<evidence type="ECO:0000256" key="1">
    <source>
        <dbReference type="SAM" id="MobiDB-lite"/>
    </source>
</evidence>
<feature type="region of interest" description="Disordered" evidence="1">
    <location>
        <begin position="30"/>
        <end position="70"/>
    </location>
</feature>
<gene>
    <name evidence="2" type="ORF">HUJ06_006593</name>
</gene>
<evidence type="ECO:0000313" key="2">
    <source>
        <dbReference type="EMBL" id="DAD35953.1"/>
    </source>
</evidence>
<feature type="compositionally biased region" description="Polar residues" evidence="1">
    <location>
        <begin position="59"/>
        <end position="70"/>
    </location>
</feature>
<dbReference type="EMBL" id="DUZY01000004">
    <property type="protein sequence ID" value="DAD35953.1"/>
    <property type="molecule type" value="Genomic_DNA"/>
</dbReference>
<dbReference type="Proteomes" id="UP000607653">
    <property type="component" value="Unassembled WGS sequence"/>
</dbReference>
<accession>A0A822YV32</accession>
<proteinExistence type="predicted"/>
<evidence type="ECO:0000313" key="3">
    <source>
        <dbReference type="Proteomes" id="UP000607653"/>
    </source>
</evidence>
<organism evidence="2 3">
    <name type="scientific">Nelumbo nucifera</name>
    <name type="common">Sacred lotus</name>
    <dbReference type="NCBI Taxonomy" id="4432"/>
    <lineage>
        <taxon>Eukaryota</taxon>
        <taxon>Viridiplantae</taxon>
        <taxon>Streptophyta</taxon>
        <taxon>Embryophyta</taxon>
        <taxon>Tracheophyta</taxon>
        <taxon>Spermatophyta</taxon>
        <taxon>Magnoliopsida</taxon>
        <taxon>Proteales</taxon>
        <taxon>Nelumbonaceae</taxon>
        <taxon>Nelumbo</taxon>
    </lineage>
</organism>
<name>A0A822YV32_NELNU</name>
<keyword evidence="3" id="KW-1185">Reference proteome</keyword>